<keyword evidence="2" id="KW-0503">Monooxygenase</keyword>
<comment type="caution">
    <text evidence="2">The sequence shown here is derived from an EMBL/GenBank/DDBJ whole genome shotgun (WGS) entry which is preliminary data.</text>
</comment>
<dbReference type="InterPro" id="IPR007138">
    <property type="entry name" value="ABM_dom"/>
</dbReference>
<proteinExistence type="predicted"/>
<dbReference type="Gene3D" id="3.30.70.100">
    <property type="match status" value="2"/>
</dbReference>
<dbReference type="Proteomes" id="UP000282574">
    <property type="component" value="Unassembled WGS sequence"/>
</dbReference>
<evidence type="ECO:0000313" key="2">
    <source>
        <dbReference type="EMBL" id="RUT09454.1"/>
    </source>
</evidence>
<dbReference type="AlphaFoldDB" id="A0AB37UFA3"/>
<name>A0AB37UFA3_9CYAN</name>
<feature type="domain" description="ABM" evidence="1">
    <location>
        <begin position="11"/>
        <end position="101"/>
    </location>
</feature>
<protein>
    <submittedName>
        <fullName evidence="2">Antibiotic biosynthesis monooxygenase</fullName>
    </submittedName>
</protein>
<keyword evidence="2" id="KW-0560">Oxidoreductase</keyword>
<keyword evidence="3" id="KW-1185">Reference proteome</keyword>
<dbReference type="InterPro" id="IPR011008">
    <property type="entry name" value="Dimeric_a/b-barrel"/>
</dbReference>
<organism evidence="2 3">
    <name type="scientific">Chroococcidiopsis cubana SAG 39.79</name>
    <dbReference type="NCBI Taxonomy" id="388085"/>
    <lineage>
        <taxon>Bacteria</taxon>
        <taxon>Bacillati</taxon>
        <taxon>Cyanobacteriota</taxon>
        <taxon>Cyanophyceae</taxon>
        <taxon>Chroococcidiopsidales</taxon>
        <taxon>Chroococcidiopsidaceae</taxon>
        <taxon>Chroococcidiopsis</taxon>
    </lineage>
</organism>
<dbReference type="SUPFAM" id="SSF54909">
    <property type="entry name" value="Dimeric alpha+beta barrel"/>
    <property type="match status" value="2"/>
</dbReference>
<evidence type="ECO:0000259" key="1">
    <source>
        <dbReference type="PROSITE" id="PS51725"/>
    </source>
</evidence>
<reference evidence="2 3" key="1">
    <citation type="journal article" date="2019" name="Genome Biol. Evol.">
        <title>Day and night: Metabolic profiles and evolutionary relationships of six axenic non-marine cyanobacteria.</title>
        <authorList>
            <person name="Will S.E."/>
            <person name="Henke P."/>
            <person name="Boedeker C."/>
            <person name="Huang S."/>
            <person name="Brinkmann H."/>
            <person name="Rohde M."/>
            <person name="Jarek M."/>
            <person name="Friedl T."/>
            <person name="Seufert S."/>
            <person name="Schumacher M."/>
            <person name="Overmann J."/>
            <person name="Neumann-Schaal M."/>
            <person name="Petersen J."/>
        </authorList>
    </citation>
    <scope>NUCLEOTIDE SEQUENCE [LARGE SCALE GENOMIC DNA]</scope>
    <source>
        <strain evidence="2 3">SAG 39.79</strain>
    </source>
</reference>
<dbReference type="EMBL" id="RSCK01000045">
    <property type="protein sequence ID" value="RUT09454.1"/>
    <property type="molecule type" value="Genomic_DNA"/>
</dbReference>
<dbReference type="Pfam" id="PF03992">
    <property type="entry name" value="ABM"/>
    <property type="match status" value="1"/>
</dbReference>
<dbReference type="RefSeq" id="WP_015152403.1">
    <property type="nucleotide sequence ID" value="NZ_JAVKZF010000002.1"/>
</dbReference>
<dbReference type="PROSITE" id="PS51725">
    <property type="entry name" value="ABM"/>
    <property type="match status" value="1"/>
</dbReference>
<sequence length="213" mass="24576">MPSIAKHNEVITVIIIFAVEPEQQQELINTIVEFVEADVKHQPGFVSSSLHKSLDGIRVLNYAQWKTLEDYKAFLNNSEIQARGAAKLANFHLLDSRVYEVTISLPESADLTISPGRLIHLGEFRMKPENQSRLIELERENVTIALEHPDLLSANFHRSLDGTRTMNYGFWQTLDNFELLVKEPKFAPVREYWQGLSENEFHLYEVVFTEPHE</sequence>
<gene>
    <name evidence="2" type="ORF">DSM107010_43860</name>
</gene>
<evidence type="ECO:0000313" key="3">
    <source>
        <dbReference type="Proteomes" id="UP000282574"/>
    </source>
</evidence>
<dbReference type="GO" id="GO:0004497">
    <property type="term" value="F:monooxygenase activity"/>
    <property type="evidence" value="ECO:0007669"/>
    <property type="project" value="UniProtKB-KW"/>
</dbReference>
<accession>A0AB37UFA3</accession>